<feature type="chain" id="PRO_5007286591" evidence="1">
    <location>
        <begin position="20"/>
        <end position="229"/>
    </location>
</feature>
<keyword evidence="1" id="KW-0732">Signal</keyword>
<proteinExistence type="predicted"/>
<reference evidence="2" key="1">
    <citation type="journal article" date="2016" name="Ticks Tick Borne Dis.">
        <title>De novo assembly and annotation of the salivary gland transcriptome of Rhipicephalus appendiculatus male and female ticks during blood feeding.</title>
        <authorList>
            <person name="de Castro M.H."/>
            <person name="de Klerk D."/>
            <person name="Pienaar R."/>
            <person name="Latif A.A."/>
            <person name="Rees D.J."/>
            <person name="Mans B.J."/>
        </authorList>
    </citation>
    <scope>NUCLEOTIDE SEQUENCE</scope>
    <source>
        <tissue evidence="2">Salivary glands</tissue>
    </source>
</reference>
<dbReference type="EMBL" id="GEDV01002530">
    <property type="protein sequence ID" value="JAP86027.1"/>
    <property type="molecule type" value="Transcribed_RNA"/>
</dbReference>
<sequence length="229" mass="25782">MANLTALIQLALNFTPLATYDLFALPENQKYYGYHDAWSVVKSVFPVYLWRVSNGSVMNQNLPCIRSQYFKDYRNRTALRTLELYSAPNRSTQGNSTEIEINETLSANISLNASEKLTLGVNVTSVLQGLFTANLPDADRTDSENANEYEFLVLYGSSRCLLLAEIPKSENSSCPGHDCNSLRCSLWFPNNTANNPLSQCCEFLFNILCEKGVEVFQPSCLLKKERSIF</sequence>
<dbReference type="Gene3D" id="2.40.128.20">
    <property type="match status" value="1"/>
</dbReference>
<feature type="signal peptide" evidence="1">
    <location>
        <begin position="1"/>
        <end position="19"/>
    </location>
</feature>
<evidence type="ECO:0000256" key="1">
    <source>
        <dbReference type="SAM" id="SignalP"/>
    </source>
</evidence>
<dbReference type="AlphaFoldDB" id="A0A131Z3Z4"/>
<organism evidence="2">
    <name type="scientific">Rhipicephalus appendiculatus</name>
    <name type="common">Brown ear tick</name>
    <dbReference type="NCBI Taxonomy" id="34631"/>
    <lineage>
        <taxon>Eukaryota</taxon>
        <taxon>Metazoa</taxon>
        <taxon>Ecdysozoa</taxon>
        <taxon>Arthropoda</taxon>
        <taxon>Chelicerata</taxon>
        <taxon>Arachnida</taxon>
        <taxon>Acari</taxon>
        <taxon>Parasitiformes</taxon>
        <taxon>Ixodida</taxon>
        <taxon>Ixodoidea</taxon>
        <taxon>Ixodidae</taxon>
        <taxon>Rhipicephalinae</taxon>
        <taxon>Rhipicephalus</taxon>
        <taxon>Rhipicephalus</taxon>
    </lineage>
</organism>
<name>A0A131Z3Z4_RHIAP</name>
<accession>A0A131Z3Z4</accession>
<dbReference type="InterPro" id="IPR012674">
    <property type="entry name" value="Calycin"/>
</dbReference>
<evidence type="ECO:0000313" key="2">
    <source>
        <dbReference type="EMBL" id="JAP86027.1"/>
    </source>
</evidence>
<protein>
    <submittedName>
        <fullName evidence="2">Lipocalin</fullName>
    </submittedName>
</protein>